<dbReference type="InterPro" id="IPR017938">
    <property type="entry name" value="Riboflavin_synthase-like_b-brl"/>
</dbReference>
<feature type="compositionally biased region" description="Polar residues" evidence="1">
    <location>
        <begin position="266"/>
        <end position="278"/>
    </location>
</feature>
<name>A0A2S2C1J6_9NOCA</name>
<evidence type="ECO:0000313" key="3">
    <source>
        <dbReference type="EMBL" id="AWK74628.1"/>
    </source>
</evidence>
<feature type="domain" description="FAD-binding FR-type" evidence="2">
    <location>
        <begin position="5"/>
        <end position="130"/>
    </location>
</feature>
<dbReference type="InterPro" id="IPR039261">
    <property type="entry name" value="FNR_nucleotide-bd"/>
</dbReference>
<dbReference type="InterPro" id="IPR007037">
    <property type="entry name" value="SIP_rossman_dom"/>
</dbReference>
<dbReference type="InterPro" id="IPR039374">
    <property type="entry name" value="SIP_fam"/>
</dbReference>
<dbReference type="PANTHER" id="PTHR30157">
    <property type="entry name" value="FERRIC REDUCTASE, NADPH-DEPENDENT"/>
    <property type="match status" value="1"/>
</dbReference>
<sequence>MSAPRLPLVLQVADIRPVTPRMTCVRFAGTEVLDYAAGSCVPNIKLCFPHPVHGLLLPDPDVSGRYQWPEPEGRQLVRTYTVRRLSRENAELDVHFVDHGDDGVAAEWLRSAAPGDRLGVLGGGGKSIRPAQWYLLAGDESALPAIAAILEDLPADASGRVLIDVADEHERQDLRHPAGVEVEWLYRRGGASRLADTVRAAVLPADRSTVFAWVGAESATVRELRRYLRTEVGLDRSQVLLIGYWHRGMSESAYKAAADNDRDPAESSSRPGISRTTA</sequence>
<dbReference type="EMBL" id="CP021354">
    <property type="protein sequence ID" value="AWK74628.1"/>
    <property type="molecule type" value="Genomic_DNA"/>
</dbReference>
<organism evidence="3 4">
    <name type="scientific">Rhodococcus oxybenzonivorans</name>
    <dbReference type="NCBI Taxonomy" id="1990687"/>
    <lineage>
        <taxon>Bacteria</taxon>
        <taxon>Bacillati</taxon>
        <taxon>Actinomycetota</taxon>
        <taxon>Actinomycetes</taxon>
        <taxon>Mycobacteriales</taxon>
        <taxon>Nocardiaceae</taxon>
        <taxon>Rhodococcus</taxon>
    </lineage>
</organism>
<keyword evidence="4" id="KW-1185">Reference proteome</keyword>
<evidence type="ECO:0000256" key="1">
    <source>
        <dbReference type="SAM" id="MobiDB-lite"/>
    </source>
</evidence>
<dbReference type="Proteomes" id="UP000245711">
    <property type="component" value="Chromosome"/>
</dbReference>
<dbReference type="PROSITE" id="PS51384">
    <property type="entry name" value="FAD_FR"/>
    <property type="match status" value="1"/>
</dbReference>
<dbReference type="Pfam" id="PF08021">
    <property type="entry name" value="FAD_binding_9"/>
    <property type="match status" value="1"/>
</dbReference>
<dbReference type="CDD" id="cd06193">
    <property type="entry name" value="siderophore_interacting"/>
    <property type="match status" value="1"/>
</dbReference>
<dbReference type="KEGG" id="roz:CBI38_26815"/>
<dbReference type="RefSeq" id="WP_109333734.1">
    <property type="nucleotide sequence ID" value="NZ_CP021354.1"/>
</dbReference>
<dbReference type="InterPro" id="IPR017927">
    <property type="entry name" value="FAD-bd_FR_type"/>
</dbReference>
<dbReference type="InterPro" id="IPR013113">
    <property type="entry name" value="SIP_FAD-bd"/>
</dbReference>
<dbReference type="PANTHER" id="PTHR30157:SF0">
    <property type="entry name" value="NADPH-DEPENDENT FERRIC-CHELATE REDUCTASE"/>
    <property type="match status" value="1"/>
</dbReference>
<evidence type="ECO:0000259" key="2">
    <source>
        <dbReference type="PROSITE" id="PS51384"/>
    </source>
</evidence>
<dbReference type="GO" id="GO:0016491">
    <property type="term" value="F:oxidoreductase activity"/>
    <property type="evidence" value="ECO:0007669"/>
    <property type="project" value="InterPro"/>
</dbReference>
<dbReference type="Gene3D" id="3.40.50.80">
    <property type="entry name" value="Nucleotide-binding domain of ferredoxin-NADP reductase (FNR) module"/>
    <property type="match status" value="1"/>
</dbReference>
<evidence type="ECO:0000313" key="4">
    <source>
        <dbReference type="Proteomes" id="UP000245711"/>
    </source>
</evidence>
<gene>
    <name evidence="3" type="ORF">CBI38_26815</name>
</gene>
<accession>A0A2S2C1J6</accession>
<reference evidence="3 4" key="1">
    <citation type="submission" date="2017-05" db="EMBL/GenBank/DDBJ databases">
        <title>Isolation of Rhodococcus sp. S2-17 biodegrading of BP-3.</title>
        <authorList>
            <person name="Lee Y."/>
            <person name="Kim K.H."/>
            <person name="Chun B.H."/>
            <person name="Jung H.S."/>
            <person name="Jeon C.O."/>
        </authorList>
    </citation>
    <scope>NUCLEOTIDE SEQUENCE [LARGE SCALE GENOMIC DNA]</scope>
    <source>
        <strain evidence="3 4">S2-17</strain>
    </source>
</reference>
<dbReference type="SUPFAM" id="SSF63380">
    <property type="entry name" value="Riboflavin synthase domain-like"/>
    <property type="match status" value="1"/>
</dbReference>
<dbReference type="Gene3D" id="2.40.30.10">
    <property type="entry name" value="Translation factors"/>
    <property type="match status" value="1"/>
</dbReference>
<feature type="region of interest" description="Disordered" evidence="1">
    <location>
        <begin position="255"/>
        <end position="278"/>
    </location>
</feature>
<proteinExistence type="predicted"/>
<dbReference type="AlphaFoldDB" id="A0A2S2C1J6"/>
<dbReference type="Pfam" id="PF04954">
    <property type="entry name" value="SIP"/>
    <property type="match status" value="1"/>
</dbReference>
<protein>
    <recommendedName>
        <fullName evidence="2">FAD-binding FR-type domain-containing protein</fullName>
    </recommendedName>
</protein>
<dbReference type="OrthoDB" id="9814826at2"/>